<reference evidence="4" key="3">
    <citation type="submission" date="2025-04" db="UniProtKB">
        <authorList>
            <consortium name="RefSeq"/>
        </authorList>
    </citation>
    <scope>IDENTIFICATION</scope>
    <source>
        <strain evidence="4">CBS 781.70</strain>
    </source>
</reference>
<dbReference type="InterPro" id="IPR018818">
    <property type="entry name" value="Stb3"/>
</dbReference>
<dbReference type="PANTHER" id="PTHR28164">
    <property type="entry name" value="PROTEIN STB3"/>
    <property type="match status" value="1"/>
</dbReference>
<dbReference type="OrthoDB" id="5391991at2759"/>
<dbReference type="EMBL" id="ML975173">
    <property type="protein sequence ID" value="KAF1809355.1"/>
    <property type="molecule type" value="Genomic_DNA"/>
</dbReference>
<dbReference type="RefSeq" id="XP_033530986.1">
    <property type="nucleotide sequence ID" value="XM_033676698.1"/>
</dbReference>
<protein>
    <recommendedName>
        <fullName evidence="5">Sin3 binding protein-domain-containing protein</fullName>
    </recommendedName>
</protein>
<dbReference type="Pfam" id="PF10330">
    <property type="entry name" value="Stb3"/>
    <property type="match status" value="1"/>
</dbReference>
<keyword evidence="3" id="KW-1185">Reference proteome</keyword>
<organism evidence="2">
    <name type="scientific">Eremomyces bilateralis CBS 781.70</name>
    <dbReference type="NCBI Taxonomy" id="1392243"/>
    <lineage>
        <taxon>Eukaryota</taxon>
        <taxon>Fungi</taxon>
        <taxon>Dikarya</taxon>
        <taxon>Ascomycota</taxon>
        <taxon>Pezizomycotina</taxon>
        <taxon>Dothideomycetes</taxon>
        <taxon>Dothideomycetes incertae sedis</taxon>
        <taxon>Eremomycetales</taxon>
        <taxon>Eremomycetaceae</taxon>
        <taxon>Eremomyces</taxon>
    </lineage>
</organism>
<dbReference type="GeneID" id="54417268"/>
<evidence type="ECO:0000256" key="1">
    <source>
        <dbReference type="SAM" id="MobiDB-lite"/>
    </source>
</evidence>
<evidence type="ECO:0000313" key="3">
    <source>
        <dbReference type="Proteomes" id="UP000504638"/>
    </source>
</evidence>
<dbReference type="GO" id="GO:0043565">
    <property type="term" value="F:sequence-specific DNA binding"/>
    <property type="evidence" value="ECO:0007669"/>
    <property type="project" value="TreeGrafter"/>
</dbReference>
<name>A0A6G1FTY9_9PEZI</name>
<gene>
    <name evidence="2 4" type="ORF">P152DRAFT_403320</name>
</gene>
<feature type="region of interest" description="Disordered" evidence="1">
    <location>
        <begin position="1"/>
        <end position="55"/>
    </location>
</feature>
<dbReference type="PANTHER" id="PTHR28164:SF1">
    <property type="entry name" value="PROTEIN STB3"/>
    <property type="match status" value="1"/>
</dbReference>
<evidence type="ECO:0000313" key="2">
    <source>
        <dbReference type="EMBL" id="KAF1809355.1"/>
    </source>
</evidence>
<dbReference type="GO" id="GO:0000432">
    <property type="term" value="P:positive regulation of transcription from RNA polymerase II promoter by glucose"/>
    <property type="evidence" value="ECO:0007669"/>
    <property type="project" value="TreeGrafter"/>
</dbReference>
<proteinExistence type="predicted"/>
<evidence type="ECO:0008006" key="5">
    <source>
        <dbReference type="Google" id="ProtNLM"/>
    </source>
</evidence>
<sequence length="382" mass="40338">MLPTPPNSISPTLPPHKGRTNPPPGSDHPPAIRLDSDSGNASETPAEPPQALSSAALSGLEAAGAISPSMLATHHLPDILLNNGPVAIRHVLSHLTQTVPGFSRIAPPKARRIVVAALEGRAGGGHHGEVVFEKVGWGRWDARYRDQPPKERRDLDHHGSHHLSGFDGALGASPPASTSGSYAMSNAGGLQIPKARWGFNGRGVGSWGADDSVLSYHEEEMLDMHMAEHEADKMSLDGSVHDGSSVEPDDDLPIMDDDLGEETDEEDWAGIGAEALYERSNMSTSGYRNYNQLSRSCTARVKPSVGYPGTRRPSCISKASSGRVHLFHSSRHASRVPSGSHPGNKATAAHSASPNPPPATNATVSNSQERAAIEALLSLGSM</sequence>
<reference evidence="2 4" key="1">
    <citation type="submission" date="2020-01" db="EMBL/GenBank/DDBJ databases">
        <authorList>
            <consortium name="DOE Joint Genome Institute"/>
            <person name="Haridas S."/>
            <person name="Albert R."/>
            <person name="Binder M."/>
            <person name="Bloem J."/>
            <person name="Labutti K."/>
            <person name="Salamov A."/>
            <person name="Andreopoulos B."/>
            <person name="Baker S.E."/>
            <person name="Barry K."/>
            <person name="Bills G."/>
            <person name="Bluhm B.H."/>
            <person name="Cannon C."/>
            <person name="Castanera R."/>
            <person name="Culley D.E."/>
            <person name="Daum C."/>
            <person name="Ezra D."/>
            <person name="Gonzalez J.B."/>
            <person name="Henrissat B."/>
            <person name="Kuo A."/>
            <person name="Liang C."/>
            <person name="Lipzen A."/>
            <person name="Lutzoni F."/>
            <person name="Magnuson J."/>
            <person name="Mondo S."/>
            <person name="Nolan M."/>
            <person name="Ohm R."/>
            <person name="Pangilinan J."/>
            <person name="Park H.-J."/>
            <person name="Ramirez L."/>
            <person name="Alfaro M."/>
            <person name="Sun H."/>
            <person name="Tritt A."/>
            <person name="Yoshinaga Y."/>
            <person name="Zwiers L.-H."/>
            <person name="Turgeon B.G."/>
            <person name="Goodwin S.B."/>
            <person name="Spatafora J.W."/>
            <person name="Crous P.W."/>
            <person name="Grigoriev I.V."/>
        </authorList>
    </citation>
    <scope>NUCLEOTIDE SEQUENCE</scope>
    <source>
        <strain evidence="2 4">CBS 781.70</strain>
    </source>
</reference>
<dbReference type="AlphaFoldDB" id="A0A6G1FTY9"/>
<accession>A0A6G1FTY9</accession>
<dbReference type="GO" id="GO:0005634">
    <property type="term" value="C:nucleus"/>
    <property type="evidence" value="ECO:0007669"/>
    <property type="project" value="TreeGrafter"/>
</dbReference>
<reference evidence="4" key="2">
    <citation type="submission" date="2020-04" db="EMBL/GenBank/DDBJ databases">
        <authorList>
            <consortium name="NCBI Genome Project"/>
        </authorList>
    </citation>
    <scope>NUCLEOTIDE SEQUENCE</scope>
    <source>
        <strain evidence="4">CBS 781.70</strain>
    </source>
</reference>
<evidence type="ECO:0000313" key="4">
    <source>
        <dbReference type="RefSeq" id="XP_033530986.1"/>
    </source>
</evidence>
<feature type="compositionally biased region" description="Pro residues" evidence="1">
    <location>
        <begin position="1"/>
        <end position="14"/>
    </location>
</feature>
<dbReference type="Proteomes" id="UP000504638">
    <property type="component" value="Unplaced"/>
</dbReference>
<feature type="region of interest" description="Disordered" evidence="1">
    <location>
        <begin position="329"/>
        <end position="367"/>
    </location>
</feature>